<accession>A0A4R5DXP9</accession>
<evidence type="ECO:0000256" key="6">
    <source>
        <dbReference type="ARBA" id="ARBA00022679"/>
    </source>
</evidence>
<feature type="binding site" evidence="14">
    <location>
        <position position="113"/>
    </location>
    <ligand>
        <name>L-threonine</name>
        <dbReference type="ChEBI" id="CHEBI:57926"/>
    </ligand>
</feature>
<dbReference type="RefSeq" id="WP_131957310.1">
    <property type="nucleotide sequence ID" value="NZ_SMFL01000002.1"/>
</dbReference>
<dbReference type="GO" id="GO:0008033">
    <property type="term" value="P:tRNA processing"/>
    <property type="evidence" value="ECO:0007669"/>
    <property type="project" value="UniProtKB-KW"/>
</dbReference>
<dbReference type="SUPFAM" id="SSF55821">
    <property type="entry name" value="YrdC/RibB"/>
    <property type="match status" value="1"/>
</dbReference>
<feature type="domain" description="YrdC-like" evidence="15">
    <location>
        <begin position="5"/>
        <end position="191"/>
    </location>
</feature>
<evidence type="ECO:0000256" key="4">
    <source>
        <dbReference type="ARBA" id="ARBA00015492"/>
    </source>
</evidence>
<dbReference type="Gene3D" id="3.40.50.11030">
    <property type="entry name" value="Threonylcarbamoyl-AMP synthase, C-terminal domain"/>
    <property type="match status" value="1"/>
</dbReference>
<feature type="binding site" evidence="14">
    <location>
        <position position="143"/>
    </location>
    <ligand>
        <name>ATP</name>
        <dbReference type="ChEBI" id="CHEBI:30616"/>
    </ligand>
</feature>
<dbReference type="InterPro" id="IPR006070">
    <property type="entry name" value="Sua5-like_dom"/>
</dbReference>
<dbReference type="GO" id="GO:0061710">
    <property type="term" value="F:L-threonylcarbamoyladenylate synthase"/>
    <property type="evidence" value="ECO:0007669"/>
    <property type="project" value="UniProtKB-EC"/>
</dbReference>
<comment type="subcellular location">
    <subcellularLocation>
        <location evidence="1 13">Cytoplasm</location>
    </subcellularLocation>
</comment>
<dbReference type="Pfam" id="PF01300">
    <property type="entry name" value="Sua5_yciO_yrdC"/>
    <property type="match status" value="1"/>
</dbReference>
<keyword evidence="7 13" id="KW-0819">tRNA processing</keyword>
<protein>
    <recommendedName>
        <fullName evidence="4 13">Threonylcarbamoyl-AMP synthase</fullName>
        <shortName evidence="13">TC-AMP synthase</shortName>
        <ecNumber evidence="3 13">2.7.7.87</ecNumber>
    </recommendedName>
    <alternativeName>
        <fullName evidence="11 13">L-threonylcarbamoyladenylate synthase</fullName>
    </alternativeName>
</protein>
<evidence type="ECO:0000313" key="16">
    <source>
        <dbReference type="EMBL" id="TDE17444.1"/>
    </source>
</evidence>
<comment type="catalytic activity">
    <reaction evidence="12 13">
        <text>L-threonine + hydrogencarbonate + ATP = L-threonylcarbamoyladenylate + diphosphate + H2O</text>
        <dbReference type="Rhea" id="RHEA:36407"/>
        <dbReference type="ChEBI" id="CHEBI:15377"/>
        <dbReference type="ChEBI" id="CHEBI:17544"/>
        <dbReference type="ChEBI" id="CHEBI:30616"/>
        <dbReference type="ChEBI" id="CHEBI:33019"/>
        <dbReference type="ChEBI" id="CHEBI:57926"/>
        <dbReference type="ChEBI" id="CHEBI:73682"/>
        <dbReference type="EC" id="2.7.7.87"/>
    </reaction>
</comment>
<dbReference type="InterPro" id="IPR005145">
    <property type="entry name" value="Sua5_C"/>
</dbReference>
<keyword evidence="9 13" id="KW-0547">Nucleotide-binding</keyword>
<dbReference type="FunFam" id="3.90.870.10:FF:000009">
    <property type="entry name" value="Threonylcarbamoyl-AMP synthase, putative"/>
    <property type="match status" value="1"/>
</dbReference>
<feature type="binding site" evidence="14">
    <location>
        <position position="223"/>
    </location>
    <ligand>
        <name>ATP</name>
        <dbReference type="ChEBI" id="CHEBI:30616"/>
    </ligand>
</feature>
<dbReference type="NCBIfam" id="TIGR00057">
    <property type="entry name" value="L-threonylcarbamoyladenylate synthase"/>
    <property type="match status" value="1"/>
</dbReference>
<evidence type="ECO:0000256" key="11">
    <source>
        <dbReference type="ARBA" id="ARBA00029774"/>
    </source>
</evidence>
<evidence type="ECO:0000256" key="5">
    <source>
        <dbReference type="ARBA" id="ARBA00022490"/>
    </source>
</evidence>
<dbReference type="GO" id="GO:0003725">
    <property type="term" value="F:double-stranded RNA binding"/>
    <property type="evidence" value="ECO:0007669"/>
    <property type="project" value="UniProtKB-UniRule"/>
</dbReference>
<comment type="caution">
    <text evidence="16">The sequence shown here is derived from an EMBL/GenBank/DDBJ whole genome shotgun (WGS) entry which is preliminary data.</text>
</comment>
<dbReference type="EMBL" id="SMFL01000002">
    <property type="protein sequence ID" value="TDE17444.1"/>
    <property type="molecule type" value="Genomic_DNA"/>
</dbReference>
<keyword evidence="6 13" id="KW-0808">Transferase</keyword>
<dbReference type="GO" id="GO:0005524">
    <property type="term" value="F:ATP binding"/>
    <property type="evidence" value="ECO:0007669"/>
    <property type="project" value="UniProtKB-UniRule"/>
</dbReference>
<evidence type="ECO:0000256" key="12">
    <source>
        <dbReference type="ARBA" id="ARBA00048366"/>
    </source>
</evidence>
<comment type="similarity">
    <text evidence="2 13">Belongs to the SUA5 family.</text>
</comment>
<dbReference type="PANTHER" id="PTHR17490:SF16">
    <property type="entry name" value="THREONYLCARBAMOYL-AMP SYNTHASE"/>
    <property type="match status" value="1"/>
</dbReference>
<evidence type="ECO:0000256" key="2">
    <source>
        <dbReference type="ARBA" id="ARBA00007663"/>
    </source>
</evidence>
<sequence length="316" mass="34110">MATTGNDISLAKHFLLKGDLVAIPTETVYGLAANAFNEKAVLSIFEVKNRPAFDPLIIHTDALEKVKDFVTEIPPQAMELAKAFWPGPLTLLLTKKNNIPDLVTSGLDQVAVRIPNHALTLELLSQLDFPLAAPSANPFGYISPTEAAHVNAQLGDKIPYILDGGLCGVGIESTIIGFIDDVPTVFRLGGLSVDEIERVVGKVNIMKHSSSNPQAPGMLKSHYAPRKPFFIKTKSEIESAGSGVAALLFDKKTANGAVKYQRILSPAGNLNEAARNLFAYLRELDLLDIEEIWAEKAPETGLGLAINDRLKRAAAH</sequence>
<organism evidence="16 17">
    <name type="scientific">Dyadobacter psychrotolerans</name>
    <dbReference type="NCBI Taxonomy" id="2541721"/>
    <lineage>
        <taxon>Bacteria</taxon>
        <taxon>Pseudomonadati</taxon>
        <taxon>Bacteroidota</taxon>
        <taxon>Cytophagia</taxon>
        <taxon>Cytophagales</taxon>
        <taxon>Spirosomataceae</taxon>
        <taxon>Dyadobacter</taxon>
    </lineage>
</organism>
<evidence type="ECO:0000256" key="7">
    <source>
        <dbReference type="ARBA" id="ARBA00022694"/>
    </source>
</evidence>
<reference evidence="16 17" key="1">
    <citation type="submission" date="2019-03" db="EMBL/GenBank/DDBJ databases">
        <title>Dyadobacter AR-3-6 sp. nov., isolated from arctic soil.</title>
        <authorList>
            <person name="Chaudhary D.K."/>
        </authorList>
    </citation>
    <scope>NUCLEOTIDE SEQUENCE [LARGE SCALE GENOMIC DNA]</scope>
    <source>
        <strain evidence="16 17">AR-3-6</strain>
    </source>
</reference>
<dbReference type="AlphaFoldDB" id="A0A4R5DXP9"/>
<dbReference type="InterPro" id="IPR010923">
    <property type="entry name" value="T(6)A37_SUA5"/>
</dbReference>
<evidence type="ECO:0000313" key="17">
    <source>
        <dbReference type="Proteomes" id="UP000294850"/>
    </source>
</evidence>
<keyword evidence="5 13" id="KW-0963">Cytoplasm</keyword>
<feature type="binding site" evidence="14">
    <location>
        <position position="59"/>
    </location>
    <ligand>
        <name>ATP</name>
        <dbReference type="ChEBI" id="CHEBI:30616"/>
    </ligand>
</feature>
<gene>
    <name evidence="16" type="ORF">E0F88_06020</name>
</gene>
<dbReference type="GO" id="GO:0006450">
    <property type="term" value="P:regulation of translational fidelity"/>
    <property type="evidence" value="ECO:0007669"/>
    <property type="project" value="TreeGrafter"/>
</dbReference>
<dbReference type="Gene3D" id="3.90.870.10">
    <property type="entry name" value="DHBP synthase"/>
    <property type="match status" value="1"/>
</dbReference>
<evidence type="ECO:0000259" key="15">
    <source>
        <dbReference type="PROSITE" id="PS51163"/>
    </source>
</evidence>
<feature type="binding site" evidence="14">
    <location>
        <position position="50"/>
    </location>
    <ligand>
        <name>ATP</name>
        <dbReference type="ChEBI" id="CHEBI:30616"/>
    </ligand>
</feature>
<keyword evidence="10 13" id="KW-0067">ATP-binding</keyword>
<evidence type="ECO:0000256" key="3">
    <source>
        <dbReference type="ARBA" id="ARBA00012584"/>
    </source>
</evidence>
<evidence type="ECO:0000256" key="8">
    <source>
        <dbReference type="ARBA" id="ARBA00022695"/>
    </source>
</evidence>
<feature type="binding site" evidence="14">
    <location>
        <position position="135"/>
    </location>
    <ligand>
        <name>ATP</name>
        <dbReference type="ChEBI" id="CHEBI:30616"/>
    </ligand>
</feature>
<evidence type="ECO:0000256" key="10">
    <source>
        <dbReference type="ARBA" id="ARBA00022840"/>
    </source>
</evidence>
<dbReference type="Proteomes" id="UP000294850">
    <property type="component" value="Unassembled WGS sequence"/>
</dbReference>
<feature type="binding site" evidence="14">
    <location>
        <position position="173"/>
    </location>
    <ligand>
        <name>L-threonine</name>
        <dbReference type="ChEBI" id="CHEBI:57926"/>
    </ligand>
</feature>
<dbReference type="PROSITE" id="PS51163">
    <property type="entry name" value="YRDC"/>
    <property type="match status" value="1"/>
</dbReference>
<evidence type="ECO:0000256" key="13">
    <source>
        <dbReference type="PIRNR" id="PIRNR004930"/>
    </source>
</evidence>
<dbReference type="GO" id="GO:0005737">
    <property type="term" value="C:cytoplasm"/>
    <property type="evidence" value="ECO:0007669"/>
    <property type="project" value="UniProtKB-SubCell"/>
</dbReference>
<dbReference type="InterPro" id="IPR038385">
    <property type="entry name" value="Sua5/YwlC_C"/>
</dbReference>
<evidence type="ECO:0000256" key="9">
    <source>
        <dbReference type="ARBA" id="ARBA00022741"/>
    </source>
</evidence>
<dbReference type="OrthoDB" id="9814580at2"/>
<dbReference type="Pfam" id="PF03481">
    <property type="entry name" value="Sua5_C"/>
    <property type="match status" value="1"/>
</dbReference>
<dbReference type="PANTHER" id="PTHR17490">
    <property type="entry name" value="SUA5"/>
    <property type="match status" value="1"/>
</dbReference>
<evidence type="ECO:0000256" key="14">
    <source>
        <dbReference type="PIRSR" id="PIRSR004930-1"/>
    </source>
</evidence>
<dbReference type="GO" id="GO:0000049">
    <property type="term" value="F:tRNA binding"/>
    <property type="evidence" value="ECO:0007669"/>
    <property type="project" value="TreeGrafter"/>
</dbReference>
<feature type="binding site" evidence="14">
    <location>
        <position position="27"/>
    </location>
    <ligand>
        <name>L-threonine</name>
        <dbReference type="ChEBI" id="CHEBI:57926"/>
    </ligand>
</feature>
<keyword evidence="8 13" id="KW-0548">Nucleotidyltransferase</keyword>
<feature type="binding site" evidence="14">
    <location>
        <position position="187"/>
    </location>
    <ligand>
        <name>ATP</name>
        <dbReference type="ChEBI" id="CHEBI:30616"/>
    </ligand>
</feature>
<keyword evidence="17" id="KW-1185">Reference proteome</keyword>
<feature type="binding site" evidence="14">
    <location>
        <position position="133"/>
    </location>
    <ligand>
        <name>L-threonine</name>
        <dbReference type="ChEBI" id="CHEBI:57926"/>
    </ligand>
</feature>
<dbReference type="PIRSF" id="PIRSF004930">
    <property type="entry name" value="Tln_factor_SUA5"/>
    <property type="match status" value="1"/>
</dbReference>
<proteinExistence type="inferred from homology"/>
<name>A0A4R5DXP9_9BACT</name>
<dbReference type="EC" id="2.7.7.87" evidence="3 13"/>
<comment type="function">
    <text evidence="13">Required for the formation of a threonylcarbamoyl group on adenosine at position 37 (t(6)A37) in tRNAs that read codons beginning with adenine.</text>
</comment>
<evidence type="ECO:0000256" key="1">
    <source>
        <dbReference type="ARBA" id="ARBA00004496"/>
    </source>
</evidence>
<dbReference type="InterPro" id="IPR017945">
    <property type="entry name" value="DHBP_synth_RibB-like_a/b_dom"/>
</dbReference>
<dbReference type="InterPro" id="IPR050156">
    <property type="entry name" value="TC-AMP_synthase_SUA5"/>
</dbReference>